<feature type="domain" description="Thiamine pyrophosphate enzyme N-terminal TPP-binding" evidence="13">
    <location>
        <begin position="4"/>
        <end position="121"/>
    </location>
</feature>
<reference evidence="14 15" key="1">
    <citation type="submission" date="2019-12" db="EMBL/GenBank/DDBJ databases">
        <title>Corynebacterium sp. nov., isolated from feces of the Anser Albifrons in China.</title>
        <authorList>
            <person name="Liu Q."/>
        </authorList>
    </citation>
    <scope>NUCLEOTIDE SEQUENCE [LARGE SCALE GENOMIC DNA]</scope>
    <source>
        <strain evidence="14 15">4H37-19</strain>
    </source>
</reference>
<comment type="pathway">
    <text evidence="2">Amino-acid biosynthesis; L-valine biosynthesis; L-valine from pyruvate: step 1/4.</text>
</comment>
<dbReference type="PANTHER" id="PTHR18968:SF167">
    <property type="entry name" value="ACETOLACTATE SYNTHASE LARGE SUBUNIT ILVB2-RELATED"/>
    <property type="match status" value="1"/>
</dbReference>
<keyword evidence="6" id="KW-0274">FAD</keyword>
<dbReference type="RefSeq" id="WP_187974449.1">
    <property type="nucleotide sequence ID" value="NZ_CP046884.1"/>
</dbReference>
<evidence type="ECO:0000256" key="2">
    <source>
        <dbReference type="ARBA" id="ARBA00005025"/>
    </source>
</evidence>
<dbReference type="GO" id="GO:0005948">
    <property type="term" value="C:acetolactate synthase complex"/>
    <property type="evidence" value="ECO:0007669"/>
    <property type="project" value="TreeGrafter"/>
</dbReference>
<dbReference type="SUPFAM" id="SSF52467">
    <property type="entry name" value="DHS-like NAD/FAD-binding domain"/>
    <property type="match status" value="1"/>
</dbReference>
<evidence type="ECO:0000256" key="6">
    <source>
        <dbReference type="ARBA" id="ARBA00022827"/>
    </source>
</evidence>
<dbReference type="UniPathway" id="UPA00047">
    <property type="reaction ID" value="UER00055"/>
</dbReference>
<dbReference type="InterPro" id="IPR011766">
    <property type="entry name" value="TPP_enzyme_TPP-bd"/>
</dbReference>
<dbReference type="GO" id="GO:0000287">
    <property type="term" value="F:magnesium ion binding"/>
    <property type="evidence" value="ECO:0007669"/>
    <property type="project" value="InterPro"/>
</dbReference>
<keyword evidence="8" id="KW-0028">Amino-acid biosynthesis</keyword>
<dbReference type="InterPro" id="IPR045229">
    <property type="entry name" value="TPP_enz"/>
</dbReference>
<evidence type="ECO:0000313" key="14">
    <source>
        <dbReference type="EMBL" id="QNQ91135.1"/>
    </source>
</evidence>
<dbReference type="SUPFAM" id="SSF52518">
    <property type="entry name" value="Thiamin diphosphate-binding fold (THDP-binding)"/>
    <property type="match status" value="2"/>
</dbReference>
<comment type="similarity">
    <text evidence="3 10">Belongs to the TPP enzyme family.</text>
</comment>
<dbReference type="InterPro" id="IPR012000">
    <property type="entry name" value="Thiamin_PyroP_enz_cen_dom"/>
</dbReference>
<feature type="domain" description="Thiamine pyrophosphate enzyme central" evidence="11">
    <location>
        <begin position="193"/>
        <end position="322"/>
    </location>
</feature>
<accession>A0A7H0SRG0</accession>
<evidence type="ECO:0000256" key="1">
    <source>
        <dbReference type="ARBA" id="ARBA00004974"/>
    </source>
</evidence>
<dbReference type="GO" id="GO:0009097">
    <property type="term" value="P:isoleucine biosynthetic process"/>
    <property type="evidence" value="ECO:0007669"/>
    <property type="project" value="UniProtKB-UniPathway"/>
</dbReference>
<dbReference type="InterPro" id="IPR029035">
    <property type="entry name" value="DHS-like_NAD/FAD-binding_dom"/>
</dbReference>
<name>A0A7H0SRG0_9CORY</name>
<feature type="domain" description="Thiamine pyrophosphate enzyme TPP-binding" evidence="12">
    <location>
        <begin position="382"/>
        <end position="496"/>
    </location>
</feature>
<dbReference type="PANTHER" id="PTHR18968">
    <property type="entry name" value="THIAMINE PYROPHOSPHATE ENZYMES"/>
    <property type="match status" value="1"/>
</dbReference>
<evidence type="ECO:0000256" key="10">
    <source>
        <dbReference type="RuleBase" id="RU362132"/>
    </source>
</evidence>
<dbReference type="Pfam" id="PF02775">
    <property type="entry name" value="TPP_enzyme_C"/>
    <property type="match status" value="1"/>
</dbReference>
<evidence type="ECO:0000256" key="5">
    <source>
        <dbReference type="ARBA" id="ARBA00022630"/>
    </source>
</evidence>
<dbReference type="Pfam" id="PF02776">
    <property type="entry name" value="TPP_enzyme_N"/>
    <property type="match status" value="1"/>
</dbReference>
<dbReference type="EMBL" id="CP046884">
    <property type="protein sequence ID" value="QNQ91135.1"/>
    <property type="molecule type" value="Genomic_DNA"/>
</dbReference>
<evidence type="ECO:0000256" key="4">
    <source>
        <dbReference type="ARBA" id="ARBA00013145"/>
    </source>
</evidence>
<dbReference type="GO" id="GO:0050660">
    <property type="term" value="F:flavin adenine dinucleotide binding"/>
    <property type="evidence" value="ECO:0007669"/>
    <property type="project" value="TreeGrafter"/>
</dbReference>
<dbReference type="EC" id="2.2.1.6" evidence="4"/>
<evidence type="ECO:0000313" key="15">
    <source>
        <dbReference type="Proteomes" id="UP000516320"/>
    </source>
</evidence>
<dbReference type="Pfam" id="PF00205">
    <property type="entry name" value="TPP_enzyme_M"/>
    <property type="match status" value="1"/>
</dbReference>
<comment type="pathway">
    <text evidence="1">Amino-acid biosynthesis; L-isoleucine biosynthesis; L-isoleucine from 2-oxobutanoate: step 1/4.</text>
</comment>
<evidence type="ECO:0000259" key="13">
    <source>
        <dbReference type="Pfam" id="PF02776"/>
    </source>
</evidence>
<keyword evidence="15" id="KW-1185">Reference proteome</keyword>
<dbReference type="Gene3D" id="3.40.50.1220">
    <property type="entry name" value="TPP-binding domain"/>
    <property type="match status" value="1"/>
</dbReference>
<keyword evidence="8" id="KW-0100">Branched-chain amino acid biosynthesis</keyword>
<dbReference type="GO" id="GO:0009099">
    <property type="term" value="P:L-valine biosynthetic process"/>
    <property type="evidence" value="ECO:0007669"/>
    <property type="project" value="UniProtKB-UniPathway"/>
</dbReference>
<evidence type="ECO:0000256" key="7">
    <source>
        <dbReference type="ARBA" id="ARBA00023052"/>
    </source>
</evidence>
<sequence>MPRTGGKIVVDTLESLGISDVFGIPGQHALALFDALDGSALRFTSSRVENNAAFMADGYARSTGKPAALFLSTGPGALTSLAGLQEAYASGVPILVVCAQIPTAGLGGARKGMLHQLDNQAAAAAQVTKVQYTVRDANALPHVLADAHQVALRAPQGPVWVEIPQDVLLGEYLIEQNVQPQDIPPAPDGLASQSASLLDQAQRPVILAGGGAARSGAATELRALAERLDAPVVTTAAGQEAFPLDHPLSVGSWVEDRAVTDLMAQADVLLVLGSSLGEVTSNYFTLSPEGTIIQVDANPMVIGSNHDVLGVCADIKNYLQQLVPLVSASHTEGSTRAAAVRKAIGQRLDAQDLQHEQAFLDALRAAIPRDGHVFWDMTIAAYWGWNMWDPQDGRSSTAQGAGGLGYGFPAALGGAVGSGKRTVAIAGDGSAMYSVAELASAVQHNIPVTWVIIDDGGYGILREYMTGAFGKAVGTELSRPDFVQLAHSFGVPAERIVLSDATDPQSRSEWFDALSVAVHKSPQHGPNVVVCETTLTMFEAS</sequence>
<evidence type="ECO:0000256" key="8">
    <source>
        <dbReference type="ARBA" id="ARBA00023304"/>
    </source>
</evidence>
<dbReference type="InterPro" id="IPR012001">
    <property type="entry name" value="Thiamin_PyroP_enz_TPP-bd_dom"/>
</dbReference>
<dbReference type="KEGG" id="cpoy:GP475_11195"/>
<dbReference type="CDD" id="cd00568">
    <property type="entry name" value="TPP_enzymes"/>
    <property type="match status" value="1"/>
</dbReference>
<dbReference type="Gene3D" id="3.40.50.970">
    <property type="match status" value="2"/>
</dbReference>
<evidence type="ECO:0000259" key="12">
    <source>
        <dbReference type="Pfam" id="PF02775"/>
    </source>
</evidence>
<dbReference type="GO" id="GO:0030976">
    <property type="term" value="F:thiamine pyrophosphate binding"/>
    <property type="evidence" value="ECO:0007669"/>
    <property type="project" value="InterPro"/>
</dbReference>
<dbReference type="GO" id="GO:0003984">
    <property type="term" value="F:acetolactate synthase activity"/>
    <property type="evidence" value="ECO:0007669"/>
    <property type="project" value="UniProtKB-EC"/>
</dbReference>
<dbReference type="InterPro" id="IPR029061">
    <property type="entry name" value="THDP-binding"/>
</dbReference>
<evidence type="ECO:0000259" key="11">
    <source>
        <dbReference type="Pfam" id="PF00205"/>
    </source>
</evidence>
<comment type="catalytic activity">
    <reaction evidence="9">
        <text>2 pyruvate + H(+) = (2S)-2-acetolactate + CO2</text>
        <dbReference type="Rhea" id="RHEA:25249"/>
        <dbReference type="ChEBI" id="CHEBI:15361"/>
        <dbReference type="ChEBI" id="CHEBI:15378"/>
        <dbReference type="ChEBI" id="CHEBI:16526"/>
        <dbReference type="ChEBI" id="CHEBI:58476"/>
        <dbReference type="EC" id="2.2.1.6"/>
    </reaction>
</comment>
<keyword evidence="7 10" id="KW-0786">Thiamine pyrophosphate</keyword>
<keyword evidence="5" id="KW-0285">Flavoprotein</keyword>
<gene>
    <name evidence="14" type="ORF">GP475_11195</name>
</gene>
<organism evidence="14 15">
    <name type="scientific">Corynebacterium poyangense</name>
    <dbReference type="NCBI Taxonomy" id="2684405"/>
    <lineage>
        <taxon>Bacteria</taxon>
        <taxon>Bacillati</taxon>
        <taxon>Actinomycetota</taxon>
        <taxon>Actinomycetes</taxon>
        <taxon>Mycobacteriales</taxon>
        <taxon>Corynebacteriaceae</taxon>
        <taxon>Corynebacterium</taxon>
    </lineage>
</organism>
<dbReference type="CDD" id="cd07035">
    <property type="entry name" value="TPP_PYR_POX_like"/>
    <property type="match status" value="1"/>
</dbReference>
<protein>
    <recommendedName>
        <fullName evidence="4">acetolactate synthase</fullName>
        <ecNumber evidence="4">2.2.1.6</ecNumber>
    </recommendedName>
</protein>
<evidence type="ECO:0000256" key="3">
    <source>
        <dbReference type="ARBA" id="ARBA00007812"/>
    </source>
</evidence>
<evidence type="ECO:0000256" key="9">
    <source>
        <dbReference type="ARBA" id="ARBA00048670"/>
    </source>
</evidence>
<dbReference type="AlphaFoldDB" id="A0A7H0SRG0"/>
<dbReference type="UniPathway" id="UPA00049">
    <property type="reaction ID" value="UER00059"/>
</dbReference>
<proteinExistence type="inferred from homology"/>
<dbReference type="Proteomes" id="UP000516320">
    <property type="component" value="Chromosome"/>
</dbReference>